<dbReference type="CDD" id="cd01837">
    <property type="entry name" value="SGNH_plant_lipase_like"/>
    <property type="match status" value="1"/>
</dbReference>
<keyword evidence="6" id="KW-1185">Reference proteome</keyword>
<evidence type="ECO:0000256" key="4">
    <source>
        <dbReference type="ARBA" id="ARBA00023180"/>
    </source>
</evidence>
<dbReference type="OrthoDB" id="1600564at2759"/>
<comment type="similarity">
    <text evidence="1">Belongs to the 'GDSL' lipolytic enzyme family.</text>
</comment>
<comment type="caution">
    <text evidence="5">The sequence shown here is derived from an EMBL/GenBank/DDBJ whole genome shotgun (WGS) entry which is preliminary data.</text>
</comment>
<evidence type="ECO:0000256" key="2">
    <source>
        <dbReference type="ARBA" id="ARBA00022729"/>
    </source>
</evidence>
<keyword evidence="4" id="KW-0325">Glycoprotein</keyword>
<evidence type="ECO:0000313" key="5">
    <source>
        <dbReference type="EMBL" id="KAF8733600.1"/>
    </source>
</evidence>
<evidence type="ECO:0000256" key="1">
    <source>
        <dbReference type="ARBA" id="ARBA00008668"/>
    </source>
</evidence>
<dbReference type="SUPFAM" id="SSF52266">
    <property type="entry name" value="SGNH hydrolase"/>
    <property type="match status" value="1"/>
</dbReference>
<dbReference type="EMBL" id="JACEFO010001600">
    <property type="protein sequence ID" value="KAF8733600.1"/>
    <property type="molecule type" value="Genomic_DNA"/>
</dbReference>
<dbReference type="Gene3D" id="3.40.50.1110">
    <property type="entry name" value="SGNH hydrolase"/>
    <property type="match status" value="1"/>
</dbReference>
<dbReference type="PANTHER" id="PTHR22835:SF571">
    <property type="entry name" value="GDSL ESTERASE_LIPASE"/>
    <property type="match status" value="1"/>
</dbReference>
<evidence type="ECO:0000256" key="3">
    <source>
        <dbReference type="ARBA" id="ARBA00022801"/>
    </source>
</evidence>
<dbReference type="AlphaFoldDB" id="A0A835FBK3"/>
<evidence type="ECO:0000313" key="6">
    <source>
        <dbReference type="Proteomes" id="UP000636709"/>
    </source>
</evidence>
<reference evidence="5" key="1">
    <citation type="submission" date="2020-07" db="EMBL/GenBank/DDBJ databases">
        <title>Genome sequence and genetic diversity analysis of an under-domesticated orphan crop, white fonio (Digitaria exilis).</title>
        <authorList>
            <person name="Bennetzen J.L."/>
            <person name="Chen S."/>
            <person name="Ma X."/>
            <person name="Wang X."/>
            <person name="Yssel A.E.J."/>
            <person name="Chaluvadi S.R."/>
            <person name="Johnson M."/>
            <person name="Gangashetty P."/>
            <person name="Hamidou F."/>
            <person name="Sanogo M.D."/>
            <person name="Zwaenepoel A."/>
            <person name="Wallace J."/>
            <person name="Van De Peer Y."/>
            <person name="Van Deynze A."/>
        </authorList>
    </citation>
    <scope>NUCLEOTIDE SEQUENCE</scope>
    <source>
        <tissue evidence="5">Leaves</tissue>
    </source>
</reference>
<sequence>MRPPSAVAREYAAIFNFGDSLADAGNLCVDGIPDYLATARLPYGMTYFGYPTGRVSDGRLVVDFIGTPINTLVNDIKIIEHDYDDAIITRLPECRELFRRSLFIVGEFGGNDYGSTLFSFRPMSEVHDLVPHIVDSIGRGVEKLIAEGAVELVVPGVMPNGCFPMYLSMFPKPPEMYGARSGCIKELNTLSWAHNAALQRKIAELRAKHPGVRIIYADYYTPTIQFVLHAEKYGFLKQKPRACCGAPGVGEYNFNLTSKCGEPGAYACDDPSNHWSWDGIHLTEASYGHIAKGWLYGPFADPPILDNKHLG</sequence>
<evidence type="ECO:0008006" key="7">
    <source>
        <dbReference type="Google" id="ProtNLM"/>
    </source>
</evidence>
<dbReference type="InterPro" id="IPR035669">
    <property type="entry name" value="SGNH_plant_lipase-like"/>
</dbReference>
<dbReference type="GO" id="GO:0016788">
    <property type="term" value="F:hydrolase activity, acting on ester bonds"/>
    <property type="evidence" value="ECO:0007669"/>
    <property type="project" value="InterPro"/>
</dbReference>
<organism evidence="5 6">
    <name type="scientific">Digitaria exilis</name>
    <dbReference type="NCBI Taxonomy" id="1010633"/>
    <lineage>
        <taxon>Eukaryota</taxon>
        <taxon>Viridiplantae</taxon>
        <taxon>Streptophyta</taxon>
        <taxon>Embryophyta</taxon>
        <taxon>Tracheophyta</taxon>
        <taxon>Spermatophyta</taxon>
        <taxon>Magnoliopsida</taxon>
        <taxon>Liliopsida</taxon>
        <taxon>Poales</taxon>
        <taxon>Poaceae</taxon>
        <taxon>PACMAD clade</taxon>
        <taxon>Panicoideae</taxon>
        <taxon>Panicodae</taxon>
        <taxon>Paniceae</taxon>
        <taxon>Anthephorinae</taxon>
        <taxon>Digitaria</taxon>
    </lineage>
</organism>
<name>A0A835FBK3_9POAL</name>
<proteinExistence type="inferred from homology"/>
<dbReference type="PANTHER" id="PTHR22835">
    <property type="entry name" value="ZINC FINGER FYVE DOMAIN CONTAINING PROTEIN"/>
    <property type="match status" value="1"/>
</dbReference>
<gene>
    <name evidence="5" type="ORF">HU200_014907</name>
</gene>
<dbReference type="Proteomes" id="UP000636709">
    <property type="component" value="Unassembled WGS sequence"/>
</dbReference>
<accession>A0A835FBK3</accession>
<dbReference type="InterPro" id="IPR036514">
    <property type="entry name" value="SGNH_hydro_sf"/>
</dbReference>
<keyword evidence="3" id="KW-0378">Hydrolase</keyword>
<dbReference type="Pfam" id="PF00657">
    <property type="entry name" value="Lipase_GDSL"/>
    <property type="match status" value="1"/>
</dbReference>
<dbReference type="InterPro" id="IPR001087">
    <property type="entry name" value="GDSL"/>
</dbReference>
<keyword evidence="2" id="KW-0732">Signal</keyword>
<protein>
    <recommendedName>
        <fullName evidence="7">GDSL esterase/lipase</fullName>
    </recommendedName>
</protein>